<dbReference type="Proteomes" id="UP001485459">
    <property type="component" value="Chromosome"/>
</dbReference>
<protein>
    <recommendedName>
        <fullName evidence="5">E1-E2 ATPase</fullName>
    </recommendedName>
</protein>
<organism evidence="3 4">
    <name type="scientific">Chitinophaga pollutisoli</name>
    <dbReference type="NCBI Taxonomy" id="3133966"/>
    <lineage>
        <taxon>Bacteria</taxon>
        <taxon>Pseudomonadati</taxon>
        <taxon>Bacteroidota</taxon>
        <taxon>Chitinophagia</taxon>
        <taxon>Chitinophagales</taxon>
        <taxon>Chitinophagaceae</taxon>
        <taxon>Chitinophaga</taxon>
    </lineage>
</organism>
<proteinExistence type="inferred from homology"/>
<dbReference type="RefSeq" id="WP_341836918.1">
    <property type="nucleotide sequence ID" value="NZ_CP149822.1"/>
</dbReference>
<evidence type="ECO:0000313" key="4">
    <source>
        <dbReference type="Proteomes" id="UP001485459"/>
    </source>
</evidence>
<evidence type="ECO:0000256" key="2">
    <source>
        <dbReference type="SAM" id="Phobius"/>
    </source>
</evidence>
<keyword evidence="2" id="KW-0472">Membrane</keyword>
<dbReference type="PANTHER" id="PTHR48085">
    <property type="entry name" value="CADMIUM/ZINC-TRANSPORTING ATPASE HMA2-RELATED"/>
    <property type="match status" value="1"/>
</dbReference>
<sequence>MPAFLYYLEIILLPVPLAATAFGLYSLLKTAVLALIRERKIGTELFISIAVIVFVLGKKYVACSVVLMIILIAEYITSASGEKARASLKALIGSIPQTAILKNVGKEQSVSITTLTAGDIVVVKTENRTEQRP</sequence>
<accession>A0ABZ2YTB2</accession>
<reference evidence="4" key="1">
    <citation type="submission" date="2024-03" db="EMBL/GenBank/DDBJ databases">
        <title>Chitinophaga horti sp. nov., isolated from garden soil.</title>
        <authorList>
            <person name="Lee D.S."/>
            <person name="Han D.M."/>
            <person name="Baek J.H."/>
            <person name="Choi D.G."/>
            <person name="Jeon J.H."/>
            <person name="Jeon C.O."/>
        </authorList>
    </citation>
    <scope>NUCLEOTIDE SEQUENCE [LARGE SCALE GENOMIC DNA]</scope>
    <source>
        <strain evidence="4">GPA1</strain>
    </source>
</reference>
<name>A0ABZ2YTB2_9BACT</name>
<gene>
    <name evidence="3" type="ORF">WJU16_03390</name>
</gene>
<evidence type="ECO:0000256" key="1">
    <source>
        <dbReference type="ARBA" id="ARBA00006024"/>
    </source>
</evidence>
<evidence type="ECO:0000313" key="3">
    <source>
        <dbReference type="EMBL" id="WZN42079.1"/>
    </source>
</evidence>
<keyword evidence="2" id="KW-1133">Transmembrane helix</keyword>
<dbReference type="EMBL" id="CP149822">
    <property type="protein sequence ID" value="WZN42079.1"/>
    <property type="molecule type" value="Genomic_DNA"/>
</dbReference>
<dbReference type="InterPro" id="IPR051014">
    <property type="entry name" value="Cation_Transport_ATPase_IB"/>
</dbReference>
<evidence type="ECO:0008006" key="5">
    <source>
        <dbReference type="Google" id="ProtNLM"/>
    </source>
</evidence>
<feature type="transmembrane region" description="Helical" evidence="2">
    <location>
        <begin position="6"/>
        <end position="28"/>
    </location>
</feature>
<feature type="transmembrane region" description="Helical" evidence="2">
    <location>
        <begin position="49"/>
        <end position="73"/>
    </location>
</feature>
<comment type="similarity">
    <text evidence="1">Belongs to the cation transport ATPase (P-type) (TC 3.A.3) family. Type IB subfamily.</text>
</comment>
<keyword evidence="2" id="KW-0812">Transmembrane</keyword>
<keyword evidence="4" id="KW-1185">Reference proteome</keyword>